<evidence type="ECO:0000313" key="2">
    <source>
        <dbReference type="EMBL" id="PBK03809.1"/>
    </source>
</evidence>
<dbReference type="InterPro" id="IPR005625">
    <property type="entry name" value="PepSY-ass_TM"/>
</dbReference>
<comment type="caution">
    <text evidence="2">The sequence shown here is derived from an EMBL/GenBank/DDBJ whole genome shotgun (WGS) entry which is preliminary data.</text>
</comment>
<feature type="transmembrane region" description="Helical" evidence="1">
    <location>
        <begin position="204"/>
        <end position="224"/>
    </location>
</feature>
<keyword evidence="1" id="KW-1133">Transmembrane helix</keyword>
<dbReference type="RefSeq" id="WP_096005286.1">
    <property type="nucleotide sequence ID" value="NZ_NTMR01000016.1"/>
</dbReference>
<evidence type="ECO:0000256" key="1">
    <source>
        <dbReference type="SAM" id="Phobius"/>
    </source>
</evidence>
<reference evidence="2 3" key="1">
    <citation type="submission" date="2017-09" db="EMBL/GenBank/DDBJ databases">
        <title>Pseudomonas abyssi sp. nov. isolated from Abyssopelagic Water.</title>
        <authorList>
            <person name="Wei Y."/>
        </authorList>
    </citation>
    <scope>NUCLEOTIDE SEQUENCE [LARGE SCALE GENOMIC DNA]</scope>
    <source>
        <strain evidence="2 3">MT5</strain>
    </source>
</reference>
<keyword evidence="1" id="KW-0812">Transmembrane</keyword>
<sequence>MKRHLYLWHRWLGIGLCLFMAMWFFSGMVMLYVGYPKLTPREHLAHLPALPLEGCCAVPMRAGADWAEGLTLSSIGGEPVYLLPRPGQAAQVLDARTGTPVGPVDAARAMAAAAQFAPGAAAELQALIDEDAWTHSRGLDAHRPLYRIALHDAEHRLIYVSSQTGAVVRDATGTERVWNWVGTWIHWLYPLRGNALQPIWTDTVIWLSLIATLMAVLGMVLGVLRWRRRPYRSGSHSPYSGWARWHHVTGLVAGVLLVSWIFSGLMSMNPWGIFSHRPSLNLAAFSGAPAAPQTDTASLLRRFQADGWRPVELQWRPVAGRYWVTARSADGEQRVLDGRSGQPVAQLPVELLHGAIAAMAPHRQVQFEWLTDYDFYYYPRTEHSMLGHLPKPLPMLRARFDDGSWVEVDPATGALLGQSTPARRVSRVLFALLHSWDWLPLLERRPLWDIWMVGFSLGGLLISVSGVVIGWRRLRLRRRRRVRQGLQGRRVIEGQQ</sequence>
<dbReference type="EMBL" id="NTMR01000016">
    <property type="protein sequence ID" value="PBK03809.1"/>
    <property type="molecule type" value="Genomic_DNA"/>
</dbReference>
<dbReference type="SUPFAM" id="SSF50998">
    <property type="entry name" value="Quinoprotein alcohol dehydrogenase-like"/>
    <property type="match status" value="1"/>
</dbReference>
<protein>
    <submittedName>
        <fullName evidence="2">Sodium:proline symporter</fullName>
    </submittedName>
</protein>
<dbReference type="InterPro" id="IPR011047">
    <property type="entry name" value="Quinoprotein_ADH-like_sf"/>
</dbReference>
<organism evidence="2 3">
    <name type="scientific">Pseudomonas abyssi</name>
    <dbReference type="NCBI Taxonomy" id="170540"/>
    <lineage>
        <taxon>Bacteria</taxon>
        <taxon>Pseudomonadati</taxon>
        <taxon>Pseudomonadota</taxon>
        <taxon>Gammaproteobacteria</taxon>
        <taxon>Pseudomonadales</taxon>
        <taxon>Pseudomonadaceae</taxon>
        <taxon>Pseudomonas</taxon>
    </lineage>
</organism>
<dbReference type="Proteomes" id="UP000242313">
    <property type="component" value="Unassembled WGS sequence"/>
</dbReference>
<feature type="transmembrane region" description="Helical" evidence="1">
    <location>
        <begin position="245"/>
        <end position="262"/>
    </location>
</feature>
<evidence type="ECO:0000313" key="3">
    <source>
        <dbReference type="Proteomes" id="UP000242313"/>
    </source>
</evidence>
<dbReference type="AlphaFoldDB" id="A0A2A3MG70"/>
<dbReference type="PANTHER" id="PTHR34219">
    <property type="entry name" value="IRON-REGULATED INNER MEMBRANE PROTEIN-RELATED"/>
    <property type="match status" value="1"/>
</dbReference>
<dbReference type="Pfam" id="PF03929">
    <property type="entry name" value="PepSY_TM"/>
    <property type="match status" value="1"/>
</dbReference>
<dbReference type="PANTHER" id="PTHR34219:SF6">
    <property type="entry name" value="BLR3280 PROTEIN"/>
    <property type="match status" value="1"/>
</dbReference>
<proteinExistence type="predicted"/>
<feature type="transmembrane region" description="Helical" evidence="1">
    <location>
        <begin position="450"/>
        <end position="471"/>
    </location>
</feature>
<keyword evidence="1" id="KW-0472">Membrane</keyword>
<name>A0A2A3MG70_9PSED</name>
<feature type="transmembrane region" description="Helical" evidence="1">
    <location>
        <begin position="12"/>
        <end position="35"/>
    </location>
</feature>
<gene>
    <name evidence="2" type="ORF">CNQ84_13020</name>
</gene>
<accession>A0A2A3MG70</accession>
<keyword evidence="3" id="KW-1185">Reference proteome</keyword>